<evidence type="ECO:0000313" key="7">
    <source>
        <dbReference type="Proteomes" id="UP000319296"/>
    </source>
</evidence>
<dbReference type="InterPro" id="IPR058637">
    <property type="entry name" value="YknX-like_C"/>
</dbReference>
<feature type="transmembrane region" description="Helical" evidence="2">
    <location>
        <begin position="46"/>
        <end position="65"/>
    </location>
</feature>
<keyword evidence="2" id="KW-0472">Membrane</keyword>
<dbReference type="PANTHER" id="PTHR30469:SF15">
    <property type="entry name" value="HLYD FAMILY OF SECRETION PROTEINS"/>
    <property type="match status" value="1"/>
</dbReference>
<dbReference type="Gene3D" id="2.40.420.20">
    <property type="match status" value="1"/>
</dbReference>
<keyword evidence="2" id="KW-0812">Transmembrane</keyword>
<dbReference type="InterPro" id="IPR058792">
    <property type="entry name" value="Beta-barrel_RND_2"/>
</dbReference>
<evidence type="ECO:0000256" key="1">
    <source>
        <dbReference type="ARBA" id="ARBA00009477"/>
    </source>
</evidence>
<keyword evidence="2" id="KW-1133">Transmembrane helix</keyword>
<proteinExistence type="inferred from homology"/>
<evidence type="ECO:0000259" key="4">
    <source>
        <dbReference type="Pfam" id="PF25973"/>
    </source>
</evidence>
<dbReference type="Proteomes" id="UP000319296">
    <property type="component" value="Unassembled WGS sequence"/>
</dbReference>
<dbReference type="FunFam" id="2.40.30.170:FF:000010">
    <property type="entry name" value="Efflux RND transporter periplasmic adaptor subunit"/>
    <property type="match status" value="1"/>
</dbReference>
<accession>A0A519BNV0</accession>
<comment type="similarity">
    <text evidence="1">Belongs to the membrane fusion protein (MFP) (TC 8.A.1) family.</text>
</comment>
<sequence length="400" mass="44705">MINKIVKFIASKSNNKNKKTFNSNSNSNLNIAFNAKHKMPSQEFRHLTPILLLIFILISVFTLSACSSKKITVKHNLLVTVKKVKVMNANVYISSPGYFIPYTTANVSSRTAGQVVKIYAHDGNMVHAGEVLAVIDRTKAYYALKAQHGVVNKDKADLALALSTLKRDKMLYRQKLLTPLEYDTAVSNYKMALSALNSDKSVLGIDAKNYRDTLIKSLINGIVYKRNINLGDYVPINKVAYEIVSLKPLEIEFHISQSQISQIKKGQTVLAKVKGFPHKIFSGKIYFISPQLNAQTRMVRVKAIFKNDKSILRPQLFANVDIKVKKINNGLFVPEASLRTGLTGNFIFIYKNNKAYIKKVKTGTTKNGYIQIVKGIAKNDYVIVKGSNLVRNGQKVSVAK</sequence>
<dbReference type="Gene3D" id="2.40.30.170">
    <property type="match status" value="1"/>
</dbReference>
<dbReference type="SUPFAM" id="SSF111369">
    <property type="entry name" value="HlyD-like secretion proteins"/>
    <property type="match status" value="1"/>
</dbReference>
<dbReference type="InterPro" id="IPR058647">
    <property type="entry name" value="BSH_CzcB-like"/>
</dbReference>
<organism evidence="6 7">
    <name type="scientific">Candidatus Acididesulfobacter diazotrophicus</name>
    <dbReference type="NCBI Taxonomy" id="2597226"/>
    <lineage>
        <taxon>Bacteria</taxon>
        <taxon>Deltaproteobacteria</taxon>
        <taxon>Candidatus Acidulodesulfobacterales</taxon>
        <taxon>Candidatus Acididesulfobacter</taxon>
    </lineage>
</organism>
<dbReference type="Pfam" id="PF25989">
    <property type="entry name" value="YknX_C"/>
    <property type="match status" value="1"/>
</dbReference>
<feature type="domain" description="CzcB-like barrel-sandwich hybrid" evidence="4">
    <location>
        <begin position="104"/>
        <end position="243"/>
    </location>
</feature>
<name>A0A519BNV0_9DELT</name>
<dbReference type="Pfam" id="PF25973">
    <property type="entry name" value="BSH_CzcB"/>
    <property type="match status" value="1"/>
</dbReference>
<dbReference type="GO" id="GO:0015562">
    <property type="term" value="F:efflux transmembrane transporter activity"/>
    <property type="evidence" value="ECO:0007669"/>
    <property type="project" value="TreeGrafter"/>
</dbReference>
<feature type="domain" description="YknX-like C-terminal permuted SH3-like" evidence="5">
    <location>
        <begin position="332"/>
        <end position="398"/>
    </location>
</feature>
<dbReference type="GO" id="GO:1990281">
    <property type="term" value="C:efflux pump complex"/>
    <property type="evidence" value="ECO:0007669"/>
    <property type="project" value="TreeGrafter"/>
</dbReference>
<evidence type="ECO:0000259" key="3">
    <source>
        <dbReference type="Pfam" id="PF25954"/>
    </source>
</evidence>
<dbReference type="Gene3D" id="1.10.287.470">
    <property type="entry name" value="Helix hairpin bin"/>
    <property type="match status" value="1"/>
</dbReference>
<dbReference type="InterPro" id="IPR006143">
    <property type="entry name" value="RND_pump_MFP"/>
</dbReference>
<evidence type="ECO:0000313" key="6">
    <source>
        <dbReference type="EMBL" id="RZD18889.1"/>
    </source>
</evidence>
<feature type="domain" description="CusB-like beta-barrel" evidence="3">
    <location>
        <begin position="251"/>
        <end position="323"/>
    </location>
</feature>
<reference evidence="6 7" key="1">
    <citation type="journal article" date="2019" name="ISME J.">
        <title>Insights into ecological role of a new deltaproteobacterial order Candidatus Acidulodesulfobacterales by metagenomics and metatranscriptomics.</title>
        <authorList>
            <person name="Tan S."/>
            <person name="Liu J."/>
            <person name="Fang Y."/>
            <person name="Hedlund B.P."/>
            <person name="Lian Z.H."/>
            <person name="Huang L.Y."/>
            <person name="Li J.T."/>
            <person name="Huang L.N."/>
            <person name="Li W.J."/>
            <person name="Jiang H.C."/>
            <person name="Dong H.L."/>
            <person name="Shu W.S."/>
        </authorList>
    </citation>
    <scope>NUCLEOTIDE SEQUENCE [LARGE SCALE GENOMIC DNA]</scope>
    <source>
        <strain evidence="6">AP1</strain>
    </source>
</reference>
<comment type="caution">
    <text evidence="6">The sequence shown here is derived from an EMBL/GenBank/DDBJ whole genome shotgun (WGS) entry which is preliminary data.</text>
</comment>
<evidence type="ECO:0000256" key="2">
    <source>
        <dbReference type="SAM" id="Phobius"/>
    </source>
</evidence>
<dbReference type="EMBL" id="SGBB01000004">
    <property type="protein sequence ID" value="RZD18889.1"/>
    <property type="molecule type" value="Genomic_DNA"/>
</dbReference>
<protein>
    <submittedName>
        <fullName evidence="6">Efflux RND transporter periplasmic adaptor subunit</fullName>
    </submittedName>
</protein>
<evidence type="ECO:0000259" key="5">
    <source>
        <dbReference type="Pfam" id="PF25989"/>
    </source>
</evidence>
<dbReference type="PANTHER" id="PTHR30469">
    <property type="entry name" value="MULTIDRUG RESISTANCE PROTEIN MDTA"/>
    <property type="match status" value="1"/>
</dbReference>
<dbReference type="NCBIfam" id="TIGR01730">
    <property type="entry name" value="RND_mfp"/>
    <property type="match status" value="1"/>
</dbReference>
<dbReference type="Pfam" id="PF25954">
    <property type="entry name" value="Beta-barrel_RND_2"/>
    <property type="match status" value="1"/>
</dbReference>
<gene>
    <name evidence="6" type="ORF">EVG15_03490</name>
</gene>
<dbReference type="Gene3D" id="2.40.50.100">
    <property type="match status" value="1"/>
</dbReference>
<dbReference type="AlphaFoldDB" id="A0A519BNV0"/>